<dbReference type="SUPFAM" id="SSF55159">
    <property type="entry name" value="eIF1-like"/>
    <property type="match status" value="1"/>
</dbReference>
<dbReference type="InterPro" id="IPR057429">
    <property type="entry name" value="WH_eIF2D"/>
</dbReference>
<dbReference type="SUPFAM" id="SSF88697">
    <property type="entry name" value="PUA domain-like"/>
    <property type="match status" value="1"/>
</dbReference>
<feature type="domain" description="SUI1" evidence="2">
    <location>
        <begin position="617"/>
        <end position="688"/>
    </location>
</feature>
<dbReference type="OrthoDB" id="199771at2759"/>
<dbReference type="InterPro" id="IPR048248">
    <property type="entry name" value="PUA_eIF2d-like"/>
</dbReference>
<accession>A0A0N1I577</accession>
<dbReference type="InterPro" id="IPR039757">
    <property type="entry name" value="EIF2D"/>
</dbReference>
<dbReference type="OMA" id="MFKKKCT"/>
<dbReference type="PANTHER" id="PTHR12217:SF4">
    <property type="entry name" value="EUKARYOTIC TRANSLATION INITIATION FACTOR 2D"/>
    <property type="match status" value="1"/>
</dbReference>
<protein>
    <recommendedName>
        <fullName evidence="2">SUI1 domain-containing protein</fullName>
    </recommendedName>
</protein>
<gene>
    <name evidence="3" type="ORF">ABL78_3136</name>
</gene>
<dbReference type="Gene3D" id="3.10.400.20">
    <property type="match status" value="1"/>
</dbReference>
<keyword evidence="4" id="KW-1185">Reference proteome</keyword>
<evidence type="ECO:0000256" key="1">
    <source>
        <dbReference type="SAM" id="MobiDB-lite"/>
    </source>
</evidence>
<organism evidence="3 4">
    <name type="scientific">Leptomonas seymouri</name>
    <dbReference type="NCBI Taxonomy" id="5684"/>
    <lineage>
        <taxon>Eukaryota</taxon>
        <taxon>Discoba</taxon>
        <taxon>Euglenozoa</taxon>
        <taxon>Kinetoplastea</taxon>
        <taxon>Metakinetoplastina</taxon>
        <taxon>Trypanosomatida</taxon>
        <taxon>Trypanosomatidae</taxon>
        <taxon>Leishmaniinae</taxon>
        <taxon>Leptomonas</taxon>
    </lineage>
</organism>
<dbReference type="Pfam" id="PF26292">
    <property type="entry name" value="PUA_elF2D"/>
    <property type="match status" value="1"/>
</dbReference>
<evidence type="ECO:0000313" key="4">
    <source>
        <dbReference type="Proteomes" id="UP000038009"/>
    </source>
</evidence>
<sequence>MGYLILSPLCFSYSTFLLCIHQEIPFLVISFGEKIMFKKKCTIKEAQSLGKSNLKSLRVDVLDVIGNDNSDIFDLIVGGKHTVTKSKYQCGAEASAFVYSINNVPFFISVYRLSEKERALVTDDRCRSYAMIPTLFFFLRLHQLYGDKSERWSRLVDKAGVAVTCLGSTSHFLLSGSHLMIPGIVKVHSTASVTVGQLALVFTAGVNVPYAVGFVTSNLVAQKDSGVGVYVVQCFRDNLWEEHENHFLANYSLSSNALLIPAQFGENEVALENKGTSHEEAPVDLQDDNESAIDSPDNNANEGVRSKYAALFQDEDAVLKFCMCEAVKEISRSSLPLPLQQFTSAVVQLFPRDGAHTEHIHFKDTRYKRALPFFQRFPELLTISETSPGVYSVSSVNKSAPVMLEHMTKYKTFLETDHREACEKEARDLQAKFLEDGVAVFRQRVVSSGVFYTAPRDLDERLVRILMLGEELNVPESVRFPTLEQVMGGTVPKYEPTPIDGKVFDELYTRKELVDNLKKYIVSHSLLIVNASGKGQLPNVKINETLSILLSSKEYASELPLNKVQDAMLRLFKINHEVVLQTVIEGSSLASEHLIPKRILKPGNLPKVNLWSIKLRNRDVTIVRNLESFGFDLDLLARRWKKQFSLSCRVVDPAAEMKGLKTGTKIPLEVHLQGNLVSKVEAALLNEANLPQSVLVLGKI</sequence>
<reference evidence="3 4" key="1">
    <citation type="journal article" date="2015" name="PLoS Pathog.">
        <title>Leptomonas seymouri: Adaptations to the Dixenous Life Cycle Analyzed by Genome Sequencing, Transcriptome Profiling and Co-infection with Leishmania donovani.</title>
        <authorList>
            <person name="Kraeva N."/>
            <person name="Butenko A."/>
            <person name="Hlavacova J."/>
            <person name="Kostygov A."/>
            <person name="Myskova J."/>
            <person name="Grybchuk D."/>
            <person name="Lestinova T."/>
            <person name="Votypka J."/>
            <person name="Volf P."/>
            <person name="Opperdoes F."/>
            <person name="Flegontov P."/>
            <person name="Lukes J."/>
            <person name="Yurchenko V."/>
        </authorList>
    </citation>
    <scope>NUCLEOTIDE SEQUENCE [LARGE SCALE GENOMIC DNA]</scope>
    <source>
        <strain evidence="3 4">ATCC 30220</strain>
    </source>
</reference>
<comment type="caution">
    <text evidence="3">The sequence shown here is derived from an EMBL/GenBank/DDBJ whole genome shotgun (WGS) entry which is preliminary data.</text>
</comment>
<dbReference type="InterPro" id="IPR015947">
    <property type="entry name" value="PUA-like_sf"/>
</dbReference>
<dbReference type="AlphaFoldDB" id="A0A0N1I577"/>
<dbReference type="EMBL" id="LJSK01000074">
    <property type="protein sequence ID" value="KPI87778.1"/>
    <property type="molecule type" value="Genomic_DNA"/>
</dbReference>
<dbReference type="Gene3D" id="3.30.780.10">
    <property type="entry name" value="SUI1-like domain"/>
    <property type="match status" value="1"/>
</dbReference>
<evidence type="ECO:0000259" key="2">
    <source>
        <dbReference type="PROSITE" id="PS50296"/>
    </source>
</evidence>
<dbReference type="VEuPathDB" id="TriTrypDB:Lsey_0074_0100"/>
<dbReference type="InterPro" id="IPR036877">
    <property type="entry name" value="SUI1_dom_sf"/>
</dbReference>
<dbReference type="Proteomes" id="UP000038009">
    <property type="component" value="Unassembled WGS sequence"/>
</dbReference>
<evidence type="ECO:0000313" key="3">
    <source>
        <dbReference type="EMBL" id="KPI87778.1"/>
    </source>
</evidence>
<dbReference type="PROSITE" id="PS50296">
    <property type="entry name" value="SUI1"/>
    <property type="match status" value="1"/>
</dbReference>
<proteinExistence type="predicted"/>
<dbReference type="Pfam" id="PF25304">
    <property type="entry name" value="WHD_eIF2D"/>
    <property type="match status" value="1"/>
</dbReference>
<dbReference type="GO" id="GO:0001731">
    <property type="term" value="P:formation of translation preinitiation complex"/>
    <property type="evidence" value="ECO:0007669"/>
    <property type="project" value="InterPro"/>
</dbReference>
<name>A0A0N1I577_LEPSE</name>
<dbReference type="GO" id="GO:0003743">
    <property type="term" value="F:translation initiation factor activity"/>
    <property type="evidence" value="ECO:0007669"/>
    <property type="project" value="InterPro"/>
</dbReference>
<dbReference type="PANTHER" id="PTHR12217">
    <property type="entry name" value="EUKARYOTIC TRANSLATION INITIATION FACTOR 2D"/>
    <property type="match status" value="1"/>
</dbReference>
<dbReference type="InterPro" id="IPR001950">
    <property type="entry name" value="SUI1"/>
</dbReference>
<dbReference type="Pfam" id="PF01253">
    <property type="entry name" value="SUI1"/>
    <property type="match status" value="1"/>
</dbReference>
<feature type="region of interest" description="Disordered" evidence="1">
    <location>
        <begin position="273"/>
        <end position="300"/>
    </location>
</feature>